<dbReference type="Pfam" id="PF13358">
    <property type="entry name" value="DDE_3"/>
    <property type="match status" value="1"/>
</dbReference>
<proteinExistence type="predicted"/>
<dbReference type="InterPro" id="IPR038717">
    <property type="entry name" value="Tc1-like_DDE_dom"/>
</dbReference>
<dbReference type="AlphaFoldDB" id="A0A4U8PZT9"/>
<accession>A0A4U8PZT9</accession>
<evidence type="ECO:0000313" key="3">
    <source>
        <dbReference type="Proteomes" id="UP000306509"/>
    </source>
</evidence>
<sequence>MEEILDTYKLPYKEDTPVVCMDEKPYQMLDQVLNPLPVKPGSIRKEDAEYSRKGTCSIFVFAQPLANYRHTSVRETRTMVDWAQEIEYLLTVIYPDKKKIILVMDNLNTHTCASLYKAFPPEKARELGKRLDIRYTPKHGSWLNIAEIELNVMTRQCLKRRIPDIDSLSAELTAWEHARNKANGTVEWQFTTADARINLKSLYPKVKLS</sequence>
<comment type="caution">
    <text evidence="2">The sequence shown here is derived from an EMBL/GenBank/DDBJ whole genome shotgun (WGS) entry which is preliminary data.</text>
</comment>
<feature type="domain" description="Tc1-like transposase DDE" evidence="1">
    <location>
        <begin position="17"/>
        <end position="168"/>
    </location>
</feature>
<dbReference type="InterPro" id="IPR047655">
    <property type="entry name" value="Transpos_IS630-like"/>
</dbReference>
<keyword evidence="3" id="KW-1185">Reference proteome</keyword>
<evidence type="ECO:0000259" key="1">
    <source>
        <dbReference type="Pfam" id="PF13358"/>
    </source>
</evidence>
<dbReference type="NCBIfam" id="NF033545">
    <property type="entry name" value="transpos_IS630"/>
    <property type="match status" value="1"/>
</dbReference>
<protein>
    <recommendedName>
        <fullName evidence="1">Tc1-like transposase DDE domain-containing protein</fullName>
    </recommendedName>
</protein>
<reference evidence="2 3" key="1">
    <citation type="journal article" date="2019" name="Anaerobe">
        <title>Detection of Robinsoniella peoriensis in multiple bone samples of a trauma patient.</title>
        <authorList>
            <person name="Schrottner P."/>
            <person name="Hartwich K."/>
            <person name="Bunk B."/>
            <person name="Schober I."/>
            <person name="Helbig S."/>
            <person name="Rudolph W.W."/>
            <person name="Gunzer F."/>
        </authorList>
    </citation>
    <scope>NUCLEOTIDE SEQUENCE [LARGE SCALE GENOMIC DNA]</scope>
    <source>
        <strain evidence="2 3">DSM 106044</strain>
    </source>
</reference>
<dbReference type="EMBL" id="QGQD01000107">
    <property type="protein sequence ID" value="TLC97860.1"/>
    <property type="molecule type" value="Genomic_DNA"/>
</dbReference>
<evidence type="ECO:0000313" key="2">
    <source>
        <dbReference type="EMBL" id="TLC97860.1"/>
    </source>
</evidence>
<gene>
    <name evidence="2" type="ORF">DSM106044_05223</name>
</gene>
<dbReference type="Proteomes" id="UP000306509">
    <property type="component" value="Unassembled WGS sequence"/>
</dbReference>
<organism evidence="2 3">
    <name type="scientific">Robinsoniella peoriensis</name>
    <dbReference type="NCBI Taxonomy" id="180332"/>
    <lineage>
        <taxon>Bacteria</taxon>
        <taxon>Bacillati</taxon>
        <taxon>Bacillota</taxon>
        <taxon>Clostridia</taxon>
        <taxon>Lachnospirales</taxon>
        <taxon>Lachnospiraceae</taxon>
        <taxon>Robinsoniella</taxon>
    </lineage>
</organism>
<name>A0A4U8PZT9_9FIRM</name>